<dbReference type="SMART" id="SM01321">
    <property type="entry name" value="Y1_Tnp"/>
    <property type="match status" value="1"/>
</dbReference>
<sequence length="170" mass="20138">MQYNPNIHHRKTIRLQHYNYAAAGSYFITICCFENQPIFGKIINGEMILNENGKIAQQEWLNTVNKRKGIEIGEFIIMPNHMHGILNFINELSEFDDMIKPRFNSPKNNLGSIIRGYKSSVSSKIGLGYSVWQRNYHEHIIRNEQSYNQIEEYIICNPIFWKKDCFYIER</sequence>
<dbReference type="PANTHER" id="PTHR36966">
    <property type="entry name" value="REP-ASSOCIATED TYROSINE TRANSPOSASE"/>
    <property type="match status" value="1"/>
</dbReference>
<dbReference type="InterPro" id="IPR036515">
    <property type="entry name" value="Transposase_17_sf"/>
</dbReference>
<dbReference type="SUPFAM" id="SSF143422">
    <property type="entry name" value="Transposase IS200-like"/>
    <property type="match status" value="1"/>
</dbReference>
<name>A0A4V2PUB3_9PAST</name>
<dbReference type="AlphaFoldDB" id="A0A4V2PUB3"/>
<feature type="domain" description="Transposase IS200-like" evidence="1">
    <location>
        <begin position="21"/>
        <end position="157"/>
    </location>
</feature>
<dbReference type="GO" id="GO:0043565">
    <property type="term" value="F:sequence-specific DNA binding"/>
    <property type="evidence" value="ECO:0007669"/>
    <property type="project" value="TreeGrafter"/>
</dbReference>
<evidence type="ECO:0000313" key="3">
    <source>
        <dbReference type="Proteomes" id="UP000295496"/>
    </source>
</evidence>
<dbReference type="RefSeq" id="WP_132301306.1">
    <property type="nucleotide sequence ID" value="NZ_CP170642.1"/>
</dbReference>
<dbReference type="InterPro" id="IPR002686">
    <property type="entry name" value="Transposase_17"/>
</dbReference>
<dbReference type="Gene3D" id="3.30.70.1290">
    <property type="entry name" value="Transposase IS200-like"/>
    <property type="match status" value="1"/>
</dbReference>
<keyword evidence="3" id="KW-1185">Reference proteome</keyword>
<comment type="caution">
    <text evidence="2">The sequence shown here is derived from an EMBL/GenBank/DDBJ whole genome shotgun (WGS) entry which is preliminary data.</text>
</comment>
<evidence type="ECO:0000313" key="2">
    <source>
        <dbReference type="EMBL" id="TCK69871.1"/>
    </source>
</evidence>
<dbReference type="InterPro" id="IPR052715">
    <property type="entry name" value="RAYT_transposase"/>
</dbReference>
<dbReference type="PANTHER" id="PTHR36966:SF1">
    <property type="entry name" value="REP-ASSOCIATED TYROSINE TRANSPOSASE"/>
    <property type="match status" value="1"/>
</dbReference>
<accession>A0A4V2PUB3</accession>
<dbReference type="GO" id="GO:0006313">
    <property type="term" value="P:DNA transposition"/>
    <property type="evidence" value="ECO:0007669"/>
    <property type="project" value="InterPro"/>
</dbReference>
<evidence type="ECO:0000259" key="1">
    <source>
        <dbReference type="SMART" id="SM01321"/>
    </source>
</evidence>
<dbReference type="EMBL" id="SMGJ01000003">
    <property type="protein sequence ID" value="TCK69871.1"/>
    <property type="molecule type" value="Genomic_DNA"/>
</dbReference>
<dbReference type="Proteomes" id="UP000295496">
    <property type="component" value="Unassembled WGS sequence"/>
</dbReference>
<proteinExistence type="predicted"/>
<gene>
    <name evidence="2" type="ORF">EV692_1085</name>
</gene>
<organism evidence="2 3">
    <name type="scientific">Lonepinella koalarum</name>
    <dbReference type="NCBI Taxonomy" id="53417"/>
    <lineage>
        <taxon>Bacteria</taxon>
        <taxon>Pseudomonadati</taxon>
        <taxon>Pseudomonadota</taxon>
        <taxon>Gammaproteobacteria</taxon>
        <taxon>Pasteurellales</taxon>
        <taxon>Pasteurellaceae</taxon>
        <taxon>Lonepinella</taxon>
    </lineage>
</organism>
<dbReference type="GO" id="GO:0004803">
    <property type="term" value="F:transposase activity"/>
    <property type="evidence" value="ECO:0007669"/>
    <property type="project" value="InterPro"/>
</dbReference>
<protein>
    <submittedName>
        <fullName evidence="2">REP element-mobilizing transposase RayT</fullName>
    </submittedName>
</protein>
<reference evidence="2 3" key="1">
    <citation type="submission" date="2019-03" db="EMBL/GenBank/DDBJ databases">
        <title>Genomic Encyclopedia of Type Strains, Phase IV (KMG-IV): sequencing the most valuable type-strain genomes for metagenomic binning, comparative biology and taxonomic classification.</title>
        <authorList>
            <person name="Goeker M."/>
        </authorList>
    </citation>
    <scope>NUCLEOTIDE SEQUENCE [LARGE SCALE GENOMIC DNA]</scope>
    <source>
        <strain evidence="2 3">DSM 10053</strain>
    </source>
</reference>